<dbReference type="AlphaFoldDB" id="A0A3N0AQ76"/>
<comment type="caution">
    <text evidence="3">The sequence shown here is derived from an EMBL/GenBank/DDBJ whole genome shotgun (WGS) entry which is preliminary data.</text>
</comment>
<organism evidence="3 4">
    <name type="scientific">Adlercreutzia equolifaciens subsp. celatus DSM 18785</name>
    <dbReference type="NCBI Taxonomy" id="1121021"/>
    <lineage>
        <taxon>Bacteria</taxon>
        <taxon>Bacillati</taxon>
        <taxon>Actinomycetota</taxon>
        <taxon>Coriobacteriia</taxon>
        <taxon>Eggerthellales</taxon>
        <taxon>Eggerthellaceae</taxon>
        <taxon>Adlercreutzia</taxon>
    </lineage>
</organism>
<dbReference type="Proteomes" id="UP000278327">
    <property type="component" value="Unassembled WGS sequence"/>
</dbReference>
<feature type="region of interest" description="Disordered" evidence="2">
    <location>
        <begin position="69"/>
        <end position="95"/>
    </location>
</feature>
<keyword evidence="1" id="KW-0175">Coiled coil</keyword>
<name>A0A3N0AQ76_9ACTN</name>
<proteinExistence type="predicted"/>
<accession>A0A3N0AQ76</accession>
<reference evidence="3 4" key="1">
    <citation type="journal article" date="2019" name="Microbiol. Resour. Announc.">
        <title>Draft Genome Sequences of Type Strains of Gordonibacter faecihominis, Paraeggerthella hongkongensis, Parvibacter caecicola,Slackia equolifaciens, Slackia faecicanis, and Slackia isoflavoniconvertens.</title>
        <authorList>
            <person name="Danylec N."/>
            <person name="Stoll D.A."/>
            <person name="Dotsch A."/>
            <person name="Huch M."/>
        </authorList>
    </citation>
    <scope>NUCLEOTIDE SEQUENCE [LARGE SCALE GENOMIC DNA]</scope>
    <source>
        <strain evidence="3 4">DSM 18785</strain>
    </source>
</reference>
<evidence type="ECO:0000256" key="1">
    <source>
        <dbReference type="SAM" id="Coils"/>
    </source>
</evidence>
<protein>
    <submittedName>
        <fullName evidence="3">Uncharacterized protein</fullName>
    </submittedName>
</protein>
<keyword evidence="4" id="KW-1185">Reference proteome</keyword>
<evidence type="ECO:0000313" key="4">
    <source>
        <dbReference type="Proteomes" id="UP000278327"/>
    </source>
</evidence>
<gene>
    <name evidence="3" type="ORF">DMP10_10425</name>
</gene>
<feature type="coiled-coil region" evidence="1">
    <location>
        <begin position="101"/>
        <end position="150"/>
    </location>
</feature>
<evidence type="ECO:0000313" key="3">
    <source>
        <dbReference type="EMBL" id="RNL36709.1"/>
    </source>
</evidence>
<evidence type="ECO:0000256" key="2">
    <source>
        <dbReference type="SAM" id="MobiDB-lite"/>
    </source>
</evidence>
<sequence length="159" mass="17562">MPKSYRFTFGVPMCEAARSMVANIEHADASYPNTSWGVIERKKSFAMAIADANTLYDLIACLIEVRKGPKKEKTDADEGKNEDAEKKDAKKDAKKGSGIDLNELHALLDGLDEEIAILQGAKNGVKIIGKESEESRLEAAEAEAQRLRDLILIRDEVRV</sequence>
<dbReference type="EMBL" id="QICA01000020">
    <property type="protein sequence ID" value="RNL36709.1"/>
    <property type="molecule type" value="Genomic_DNA"/>
</dbReference>